<dbReference type="PROSITE" id="PS00687">
    <property type="entry name" value="ALDEHYDE_DEHYDR_GLU"/>
    <property type="match status" value="1"/>
</dbReference>
<dbReference type="Pfam" id="PF00171">
    <property type="entry name" value="Aldedh"/>
    <property type="match status" value="1"/>
</dbReference>
<name>A0A916TW73_9SPHN</name>
<reference evidence="6" key="2">
    <citation type="submission" date="2020-09" db="EMBL/GenBank/DDBJ databases">
        <authorList>
            <person name="Sun Q."/>
            <person name="Zhou Y."/>
        </authorList>
    </citation>
    <scope>NUCLEOTIDE SEQUENCE</scope>
    <source>
        <strain evidence="6">CGMCC 1.15095</strain>
    </source>
</reference>
<accession>A0A916TW73</accession>
<dbReference type="FunFam" id="3.40.309.10:FF:000009">
    <property type="entry name" value="Aldehyde dehydrogenase A"/>
    <property type="match status" value="1"/>
</dbReference>
<dbReference type="RefSeq" id="WP_188773147.1">
    <property type="nucleotide sequence ID" value="NZ_BMHK01000053.1"/>
</dbReference>
<dbReference type="InterPro" id="IPR016162">
    <property type="entry name" value="Ald_DH_N"/>
</dbReference>
<reference evidence="6" key="1">
    <citation type="journal article" date="2014" name="Int. J. Syst. Evol. Microbiol.">
        <title>Complete genome sequence of Corynebacterium casei LMG S-19264T (=DSM 44701T), isolated from a smear-ripened cheese.</title>
        <authorList>
            <consortium name="US DOE Joint Genome Institute (JGI-PGF)"/>
            <person name="Walter F."/>
            <person name="Albersmeier A."/>
            <person name="Kalinowski J."/>
            <person name="Ruckert C."/>
        </authorList>
    </citation>
    <scope>NUCLEOTIDE SEQUENCE</scope>
    <source>
        <strain evidence="6">CGMCC 1.15095</strain>
    </source>
</reference>
<comment type="similarity">
    <text evidence="1 4">Belongs to the aldehyde dehydrogenase family.</text>
</comment>
<feature type="active site" evidence="3">
    <location>
        <position position="241"/>
    </location>
</feature>
<dbReference type="InterPro" id="IPR015590">
    <property type="entry name" value="Aldehyde_DH_dom"/>
</dbReference>
<proteinExistence type="inferred from homology"/>
<dbReference type="PROSITE" id="PS00070">
    <property type="entry name" value="ALDEHYDE_DEHYDR_CYS"/>
    <property type="match status" value="1"/>
</dbReference>
<dbReference type="InterPro" id="IPR016160">
    <property type="entry name" value="Ald_DH_CS_CYS"/>
</dbReference>
<dbReference type="Proteomes" id="UP000608154">
    <property type="component" value="Unassembled WGS sequence"/>
</dbReference>
<dbReference type="EMBL" id="BMHK01000053">
    <property type="protein sequence ID" value="GGC15627.1"/>
    <property type="molecule type" value="Genomic_DNA"/>
</dbReference>
<dbReference type="SUPFAM" id="SSF53720">
    <property type="entry name" value="ALDH-like"/>
    <property type="match status" value="1"/>
</dbReference>
<dbReference type="Gene3D" id="3.40.309.10">
    <property type="entry name" value="Aldehyde Dehydrogenase, Chain A, domain 2"/>
    <property type="match status" value="1"/>
</dbReference>
<dbReference type="InterPro" id="IPR029510">
    <property type="entry name" value="Ald_DH_CS_GLU"/>
</dbReference>
<evidence type="ECO:0000313" key="6">
    <source>
        <dbReference type="EMBL" id="GGC15627.1"/>
    </source>
</evidence>
<dbReference type="Gene3D" id="3.40.605.10">
    <property type="entry name" value="Aldehyde Dehydrogenase, Chain A, domain 1"/>
    <property type="match status" value="1"/>
</dbReference>
<evidence type="ECO:0000256" key="2">
    <source>
        <dbReference type="ARBA" id="ARBA00023002"/>
    </source>
</evidence>
<comment type="caution">
    <text evidence="6">The sequence shown here is derived from an EMBL/GenBank/DDBJ whole genome shotgun (WGS) entry which is preliminary data.</text>
</comment>
<dbReference type="InterPro" id="IPR016163">
    <property type="entry name" value="Ald_DH_C"/>
</dbReference>
<evidence type="ECO:0000256" key="4">
    <source>
        <dbReference type="RuleBase" id="RU003345"/>
    </source>
</evidence>
<keyword evidence="2 4" id="KW-0560">Oxidoreductase</keyword>
<protein>
    <submittedName>
        <fullName evidence="6">Aldehyde dehydrogenase</fullName>
    </submittedName>
</protein>
<evidence type="ECO:0000256" key="1">
    <source>
        <dbReference type="ARBA" id="ARBA00009986"/>
    </source>
</evidence>
<evidence type="ECO:0000313" key="7">
    <source>
        <dbReference type="Proteomes" id="UP000608154"/>
    </source>
</evidence>
<dbReference type="InterPro" id="IPR016161">
    <property type="entry name" value="Ald_DH/histidinol_DH"/>
</dbReference>
<dbReference type="AlphaFoldDB" id="A0A916TW73"/>
<dbReference type="FunFam" id="3.40.605.10:FF:000007">
    <property type="entry name" value="NAD/NADP-dependent betaine aldehyde dehydrogenase"/>
    <property type="match status" value="1"/>
</dbReference>
<gene>
    <name evidence="6" type="ORF">GCM10011494_38120</name>
</gene>
<dbReference type="GO" id="GO:0016620">
    <property type="term" value="F:oxidoreductase activity, acting on the aldehyde or oxo group of donors, NAD or NADP as acceptor"/>
    <property type="evidence" value="ECO:0007669"/>
    <property type="project" value="InterPro"/>
</dbReference>
<sequence>MSDFSLLIDGALVPGAKIMPVINPATAHPFADSPRASEEQMNKAVAAAARAFPSWSGTSIEARRNILVQMADAVAERADDLLPLLVCEHGMTLAAARIELMIFGFKLRQAAAAALPTGVIDAGPGHHVEQRLAPLGVVAAIIPWNVPLTLFGSKIASALLVGNCVVAKPAPTTPLTTLRIGAIVAELLPPGVLNIVTDANDLGSLLCRHPDVRMISFTGSTATGQRIMESSAGGLKRLLLELGGNDPAIVLADADVALAASTIYESAFFNCGQACIATKRVYVHRSLQSALCDALGEKIAATRIGDGMSGNVDYGPIQNKAQYDRIVALIDDAERLGTVVARGEAQAGEGYFVAPRLVTGVDDNAPVVREEQFGPILPVLTFDDVDDAIARSNATPFGLAASVYSTDVTAARAVAQRLEAGTVNINKIISFHPAIPFSGAKLSGFGIDGGQLGLLNYGQIQIVDEADLAAETH</sequence>
<dbReference type="PANTHER" id="PTHR11699">
    <property type="entry name" value="ALDEHYDE DEHYDROGENASE-RELATED"/>
    <property type="match status" value="1"/>
</dbReference>
<keyword evidence="7" id="KW-1185">Reference proteome</keyword>
<organism evidence="6 7">
    <name type="scientific">Novosphingobium endophyticum</name>
    <dbReference type="NCBI Taxonomy" id="1955250"/>
    <lineage>
        <taxon>Bacteria</taxon>
        <taxon>Pseudomonadati</taxon>
        <taxon>Pseudomonadota</taxon>
        <taxon>Alphaproteobacteria</taxon>
        <taxon>Sphingomonadales</taxon>
        <taxon>Sphingomonadaceae</taxon>
        <taxon>Novosphingobium</taxon>
    </lineage>
</organism>
<evidence type="ECO:0000256" key="3">
    <source>
        <dbReference type="PROSITE-ProRule" id="PRU10007"/>
    </source>
</evidence>
<feature type="domain" description="Aldehyde dehydrogenase" evidence="5">
    <location>
        <begin position="18"/>
        <end position="463"/>
    </location>
</feature>
<evidence type="ECO:0000259" key="5">
    <source>
        <dbReference type="Pfam" id="PF00171"/>
    </source>
</evidence>